<evidence type="ECO:0000256" key="1">
    <source>
        <dbReference type="SAM" id="MobiDB-lite"/>
    </source>
</evidence>
<feature type="transmembrane region" description="Helical" evidence="2">
    <location>
        <begin position="62"/>
        <end position="86"/>
    </location>
</feature>
<dbReference type="Gene3D" id="1.20.1070.10">
    <property type="entry name" value="Rhodopsin 7-helix transmembrane proteins"/>
    <property type="match status" value="1"/>
</dbReference>
<evidence type="ECO:0000313" key="4">
    <source>
        <dbReference type="Proteomes" id="UP000272942"/>
    </source>
</evidence>
<keyword evidence="2" id="KW-0472">Membrane</keyword>
<keyword evidence="2" id="KW-1133">Transmembrane helix</keyword>
<feature type="region of interest" description="Disordered" evidence="1">
    <location>
        <begin position="213"/>
        <end position="246"/>
    </location>
</feature>
<dbReference type="OrthoDB" id="10650757at2759"/>
<evidence type="ECO:0000313" key="5">
    <source>
        <dbReference type="WBParaSite" id="ECPE_0001167401-mRNA-1"/>
    </source>
</evidence>
<accession>A0A183AXF4</accession>
<proteinExistence type="predicted"/>
<organism evidence="5">
    <name type="scientific">Echinostoma caproni</name>
    <dbReference type="NCBI Taxonomy" id="27848"/>
    <lineage>
        <taxon>Eukaryota</taxon>
        <taxon>Metazoa</taxon>
        <taxon>Spiralia</taxon>
        <taxon>Lophotrochozoa</taxon>
        <taxon>Platyhelminthes</taxon>
        <taxon>Trematoda</taxon>
        <taxon>Digenea</taxon>
        <taxon>Plagiorchiida</taxon>
        <taxon>Echinostomata</taxon>
        <taxon>Echinostomatoidea</taxon>
        <taxon>Echinostomatidae</taxon>
        <taxon>Echinostoma</taxon>
    </lineage>
</organism>
<dbReference type="Proteomes" id="UP000272942">
    <property type="component" value="Unassembled WGS sequence"/>
</dbReference>
<protein>
    <submittedName>
        <fullName evidence="5">Anoctamin</fullName>
    </submittedName>
</protein>
<dbReference type="AlphaFoldDB" id="A0A183AXF4"/>
<evidence type="ECO:0000313" key="3">
    <source>
        <dbReference type="EMBL" id="VDP88762.1"/>
    </source>
</evidence>
<keyword evidence="2" id="KW-0812">Transmembrane</keyword>
<sequence>MMSLVLFILFIYVAHIICTWFITDLCPEVVRKKQLINLSALSSDCKQQLSPEDRIALGTWSVLILFDLILNIAVVFSLCSILRWIAVVRDEFLPGEQQQQSSTKKETRNQTVPGTVQQIAPGDFALRSTISQTKYDRALKTLGLMIVERMCTALPILIVELLTTFQCWVPPAIAHVSVDLLMLRTLLEPILFLYGIRSIRLVCLRCWCRGGRGGGGVGAGVKRPDSKEHGAHPKDRDGSNSAERSAEYSVTLSKISVTCKVQFPQGS</sequence>
<reference evidence="3 4" key="2">
    <citation type="submission" date="2018-11" db="EMBL/GenBank/DDBJ databases">
        <authorList>
            <consortium name="Pathogen Informatics"/>
        </authorList>
    </citation>
    <scope>NUCLEOTIDE SEQUENCE [LARGE SCALE GENOMIC DNA]</scope>
    <source>
        <strain evidence="3 4">Egypt</strain>
    </source>
</reference>
<evidence type="ECO:0000256" key="2">
    <source>
        <dbReference type="SAM" id="Phobius"/>
    </source>
</evidence>
<keyword evidence="4" id="KW-1185">Reference proteome</keyword>
<dbReference type="SUPFAM" id="SSF81321">
    <property type="entry name" value="Family A G protein-coupled receptor-like"/>
    <property type="match status" value="1"/>
</dbReference>
<name>A0A183AXF4_9TREM</name>
<reference evidence="5" key="1">
    <citation type="submission" date="2016-06" db="UniProtKB">
        <authorList>
            <consortium name="WormBaseParasite"/>
        </authorList>
    </citation>
    <scope>IDENTIFICATION</scope>
</reference>
<feature type="compositionally biased region" description="Basic and acidic residues" evidence="1">
    <location>
        <begin position="222"/>
        <end position="238"/>
    </location>
</feature>
<dbReference type="EMBL" id="UZAN01051213">
    <property type="protein sequence ID" value="VDP88762.1"/>
    <property type="molecule type" value="Genomic_DNA"/>
</dbReference>
<dbReference type="WBParaSite" id="ECPE_0001167401-mRNA-1">
    <property type="protein sequence ID" value="ECPE_0001167401-mRNA-1"/>
    <property type="gene ID" value="ECPE_0001167401"/>
</dbReference>
<gene>
    <name evidence="3" type="ORF">ECPE_LOCUS11639</name>
</gene>
<feature type="transmembrane region" description="Helical" evidence="2">
    <location>
        <begin position="6"/>
        <end position="26"/>
    </location>
</feature>